<keyword evidence="2" id="KW-1185">Reference proteome</keyword>
<dbReference type="AlphaFoldDB" id="A0A401LBZ0"/>
<dbReference type="Proteomes" id="UP000287361">
    <property type="component" value="Unassembled WGS sequence"/>
</dbReference>
<dbReference type="OrthoDB" id="2989236at2"/>
<dbReference type="NCBIfam" id="TIGR02856">
    <property type="entry name" value="spore_yqfC"/>
    <property type="match status" value="1"/>
</dbReference>
<proteinExistence type="predicted"/>
<organism evidence="1 2">
    <name type="scientific">Anaerotignum faecicola</name>
    <dbReference type="NCBI Taxonomy" id="2358141"/>
    <lineage>
        <taxon>Bacteria</taxon>
        <taxon>Bacillati</taxon>
        <taxon>Bacillota</taxon>
        <taxon>Clostridia</taxon>
        <taxon>Lachnospirales</taxon>
        <taxon>Anaerotignaceae</taxon>
        <taxon>Anaerotignum</taxon>
    </lineage>
</organism>
<comment type="caution">
    <text evidence="1">The sequence shown here is derived from an EMBL/GenBank/DDBJ whole genome shotgun (WGS) entry which is preliminary data.</text>
</comment>
<dbReference type="Pfam" id="PF07873">
    <property type="entry name" value="YabP"/>
    <property type="match status" value="1"/>
</dbReference>
<gene>
    <name evidence="1" type="ORF">KGMB03357_07370</name>
</gene>
<evidence type="ECO:0000313" key="1">
    <source>
        <dbReference type="EMBL" id="GCB29076.1"/>
    </source>
</evidence>
<sequence>MGFRRNMTEALELPKEILLHLPLISFIGQEEVTIENYKGILEYSEETVRIGTAAGVLRLEGQRLCLKQLSAECMVVTGRVEKMEFLQ</sequence>
<dbReference type="EMBL" id="BHVZ01000001">
    <property type="protein sequence ID" value="GCB29076.1"/>
    <property type="molecule type" value="Genomic_DNA"/>
</dbReference>
<protein>
    <submittedName>
        <fullName evidence="1">Sporulation protein YqfC</fullName>
    </submittedName>
</protein>
<name>A0A401LBZ0_9FIRM</name>
<evidence type="ECO:0000313" key="2">
    <source>
        <dbReference type="Proteomes" id="UP000287361"/>
    </source>
</evidence>
<dbReference type="InterPro" id="IPR022477">
    <property type="entry name" value="Spore_YqfC"/>
</dbReference>
<reference evidence="1 2" key="1">
    <citation type="submission" date="2018-10" db="EMBL/GenBank/DDBJ databases">
        <title>Draft Genome Sequence of Anaerotignum sp. KCTC 15736.</title>
        <authorList>
            <person name="Choi S.H."/>
            <person name="Kim J.S."/>
            <person name="Kang S.W."/>
            <person name="Lee J.S."/>
            <person name="Park S.H."/>
        </authorList>
    </citation>
    <scope>NUCLEOTIDE SEQUENCE [LARGE SCALE GENOMIC DNA]</scope>
    <source>
        <strain evidence="1 2">KCTC 15736</strain>
    </source>
</reference>
<dbReference type="InterPro" id="IPR022476">
    <property type="entry name" value="Spore_YabP/YqfC"/>
</dbReference>
<accession>A0A401LBZ0</accession>